<comment type="caution">
    <text evidence="7">The sequence shown here is derived from an EMBL/GenBank/DDBJ whole genome shotgun (WGS) entry which is preliminary data.</text>
</comment>
<keyword evidence="8" id="KW-1185">Reference proteome</keyword>
<evidence type="ECO:0000259" key="6">
    <source>
        <dbReference type="Pfam" id="PF08281"/>
    </source>
</evidence>
<dbReference type="GO" id="GO:0016987">
    <property type="term" value="F:sigma factor activity"/>
    <property type="evidence" value="ECO:0007669"/>
    <property type="project" value="UniProtKB-KW"/>
</dbReference>
<dbReference type="InterPro" id="IPR039425">
    <property type="entry name" value="RNA_pol_sigma-70-like"/>
</dbReference>
<dbReference type="Gene3D" id="1.10.10.10">
    <property type="entry name" value="Winged helix-like DNA-binding domain superfamily/Winged helix DNA-binding domain"/>
    <property type="match status" value="1"/>
</dbReference>
<evidence type="ECO:0000256" key="2">
    <source>
        <dbReference type="ARBA" id="ARBA00023015"/>
    </source>
</evidence>
<comment type="similarity">
    <text evidence="1">Belongs to the sigma-70 factor family. ECF subfamily.</text>
</comment>
<dbReference type="EMBL" id="NOXU01000031">
    <property type="protein sequence ID" value="OYQ32754.1"/>
    <property type="molecule type" value="Genomic_DNA"/>
</dbReference>
<dbReference type="SUPFAM" id="SSF88946">
    <property type="entry name" value="Sigma2 domain of RNA polymerase sigma factors"/>
    <property type="match status" value="1"/>
</dbReference>
<reference evidence="7 8" key="1">
    <citation type="submission" date="2017-07" db="EMBL/GenBank/DDBJ databases">
        <title>Niveispirillum cyanobacteriorum sp. nov., isolated from cyanobacterial aggregates in a eutrophic lake.</title>
        <authorList>
            <person name="Cai H."/>
        </authorList>
    </citation>
    <scope>NUCLEOTIDE SEQUENCE [LARGE SCALE GENOMIC DNA]</scope>
    <source>
        <strain evidence="8">TH1-14</strain>
    </source>
</reference>
<dbReference type="NCBIfam" id="TIGR02937">
    <property type="entry name" value="sigma70-ECF"/>
    <property type="match status" value="1"/>
</dbReference>
<dbReference type="Gene3D" id="1.10.1740.10">
    <property type="match status" value="1"/>
</dbReference>
<keyword evidence="3" id="KW-0731">Sigma factor</keyword>
<protein>
    <recommendedName>
        <fullName evidence="9">RNA polymerase subunit sigma-70</fullName>
    </recommendedName>
</protein>
<dbReference type="AlphaFoldDB" id="A0A255YVN9"/>
<dbReference type="SUPFAM" id="SSF88659">
    <property type="entry name" value="Sigma3 and sigma4 domains of RNA polymerase sigma factors"/>
    <property type="match status" value="1"/>
</dbReference>
<proteinExistence type="inferred from homology"/>
<evidence type="ECO:0008006" key="9">
    <source>
        <dbReference type="Google" id="ProtNLM"/>
    </source>
</evidence>
<feature type="domain" description="RNA polymerase sigma-70 region 2" evidence="5">
    <location>
        <begin position="26"/>
        <end position="91"/>
    </location>
</feature>
<dbReference type="InterPro" id="IPR036388">
    <property type="entry name" value="WH-like_DNA-bd_sf"/>
</dbReference>
<dbReference type="Pfam" id="PF08281">
    <property type="entry name" value="Sigma70_r4_2"/>
    <property type="match status" value="1"/>
</dbReference>
<dbReference type="PANTHER" id="PTHR43133:SF25">
    <property type="entry name" value="RNA POLYMERASE SIGMA FACTOR RFAY-RELATED"/>
    <property type="match status" value="1"/>
</dbReference>
<dbReference type="InterPro" id="IPR013324">
    <property type="entry name" value="RNA_pol_sigma_r3/r4-like"/>
</dbReference>
<gene>
    <name evidence="7" type="ORF">CHU95_18540</name>
</gene>
<dbReference type="PANTHER" id="PTHR43133">
    <property type="entry name" value="RNA POLYMERASE ECF-TYPE SIGMA FACTO"/>
    <property type="match status" value="1"/>
</dbReference>
<dbReference type="InterPro" id="IPR013325">
    <property type="entry name" value="RNA_pol_sigma_r2"/>
</dbReference>
<name>A0A255YVN9_9PROT</name>
<sequence length="182" mass="20747">MKGVDMDTNRKNANQSSVSAELARLVADERAYLRRYALGLCHDISLADDLAQECMERALTRLHLWQNGTNLRAWLSTMLRNLHINGLRRHRHHVRLDDCDGADLGSVPARQIGRMQMRDLRRALSRLPSDQREMVVMVALRGASYEQAARNAKISVGTVKSRLSRARDTLRRLMEGEMEARA</sequence>
<dbReference type="Proteomes" id="UP000216998">
    <property type="component" value="Unassembled WGS sequence"/>
</dbReference>
<dbReference type="OrthoDB" id="9803470at2"/>
<evidence type="ECO:0000256" key="1">
    <source>
        <dbReference type="ARBA" id="ARBA00010641"/>
    </source>
</evidence>
<dbReference type="CDD" id="cd06171">
    <property type="entry name" value="Sigma70_r4"/>
    <property type="match status" value="1"/>
</dbReference>
<organism evidence="7 8">
    <name type="scientific">Niveispirillum lacus</name>
    <dbReference type="NCBI Taxonomy" id="1981099"/>
    <lineage>
        <taxon>Bacteria</taxon>
        <taxon>Pseudomonadati</taxon>
        <taxon>Pseudomonadota</taxon>
        <taxon>Alphaproteobacteria</taxon>
        <taxon>Rhodospirillales</taxon>
        <taxon>Azospirillaceae</taxon>
        <taxon>Niveispirillum</taxon>
    </lineage>
</organism>
<keyword evidence="4" id="KW-0804">Transcription</keyword>
<evidence type="ECO:0000313" key="7">
    <source>
        <dbReference type="EMBL" id="OYQ32754.1"/>
    </source>
</evidence>
<evidence type="ECO:0000256" key="3">
    <source>
        <dbReference type="ARBA" id="ARBA00023082"/>
    </source>
</evidence>
<dbReference type="InterPro" id="IPR013249">
    <property type="entry name" value="RNA_pol_sigma70_r4_t2"/>
</dbReference>
<evidence type="ECO:0000313" key="8">
    <source>
        <dbReference type="Proteomes" id="UP000216998"/>
    </source>
</evidence>
<dbReference type="GO" id="GO:0006352">
    <property type="term" value="P:DNA-templated transcription initiation"/>
    <property type="evidence" value="ECO:0007669"/>
    <property type="project" value="InterPro"/>
</dbReference>
<dbReference type="InterPro" id="IPR014284">
    <property type="entry name" value="RNA_pol_sigma-70_dom"/>
</dbReference>
<dbReference type="Pfam" id="PF04542">
    <property type="entry name" value="Sigma70_r2"/>
    <property type="match status" value="1"/>
</dbReference>
<accession>A0A255YVN9</accession>
<dbReference type="InterPro" id="IPR007627">
    <property type="entry name" value="RNA_pol_sigma70_r2"/>
</dbReference>
<evidence type="ECO:0000256" key="4">
    <source>
        <dbReference type="ARBA" id="ARBA00023163"/>
    </source>
</evidence>
<feature type="domain" description="RNA polymerase sigma factor 70 region 4 type 2" evidence="6">
    <location>
        <begin position="118"/>
        <end position="170"/>
    </location>
</feature>
<dbReference type="GO" id="GO:0003677">
    <property type="term" value="F:DNA binding"/>
    <property type="evidence" value="ECO:0007669"/>
    <property type="project" value="InterPro"/>
</dbReference>
<evidence type="ECO:0000259" key="5">
    <source>
        <dbReference type="Pfam" id="PF04542"/>
    </source>
</evidence>
<keyword evidence="2" id="KW-0805">Transcription regulation</keyword>